<dbReference type="Pfam" id="PF08486">
    <property type="entry name" value="SpoIID"/>
    <property type="match status" value="1"/>
</dbReference>
<keyword evidence="2" id="KW-0472">Membrane</keyword>
<name>A0A9X5CCP7_9FIRM</name>
<organism evidence="4 5">
    <name type="scientific">Schaedlerella arabinosiphila</name>
    <dbReference type="NCBI Taxonomy" id="2044587"/>
    <lineage>
        <taxon>Bacteria</taxon>
        <taxon>Bacillati</taxon>
        <taxon>Bacillota</taxon>
        <taxon>Clostridia</taxon>
        <taxon>Lachnospirales</taxon>
        <taxon>Lachnospiraceae</taxon>
        <taxon>Schaedlerella</taxon>
    </lineage>
</organism>
<proteinExistence type="predicted"/>
<evidence type="ECO:0000256" key="1">
    <source>
        <dbReference type="SAM" id="MobiDB-lite"/>
    </source>
</evidence>
<dbReference type="InterPro" id="IPR013693">
    <property type="entry name" value="SpoIID/LytB_N"/>
</dbReference>
<accession>A0A9X5CCP7</accession>
<keyword evidence="2" id="KW-1133">Transmembrane helix</keyword>
<gene>
    <name evidence="4" type="ORF">FMM80_26245</name>
</gene>
<feature type="transmembrane region" description="Helical" evidence="2">
    <location>
        <begin position="43"/>
        <end position="64"/>
    </location>
</feature>
<dbReference type="EMBL" id="VIRB01000149">
    <property type="protein sequence ID" value="NDO71956.1"/>
    <property type="molecule type" value="Genomic_DNA"/>
</dbReference>
<dbReference type="AlphaFoldDB" id="A0A9X5CCP7"/>
<keyword evidence="2" id="KW-0812">Transmembrane</keyword>
<feature type="region of interest" description="Disordered" evidence="1">
    <location>
        <begin position="169"/>
        <end position="245"/>
    </location>
</feature>
<evidence type="ECO:0000259" key="3">
    <source>
        <dbReference type="Pfam" id="PF08486"/>
    </source>
</evidence>
<evidence type="ECO:0000256" key="2">
    <source>
        <dbReference type="SAM" id="Phobius"/>
    </source>
</evidence>
<protein>
    <submittedName>
        <fullName evidence="4">SpoIID/LytB domain-containing protein</fullName>
    </submittedName>
</protein>
<dbReference type="GO" id="GO:0030435">
    <property type="term" value="P:sporulation resulting in formation of a cellular spore"/>
    <property type="evidence" value="ECO:0007669"/>
    <property type="project" value="InterPro"/>
</dbReference>
<sequence>MSAACFSEKLHFFNKIGIFWDGPSYHMIWRTVFMRQRATWQKFKTFGSFCLIMLLLPYIVTVFVHGKDFEALGNKDKVFINVRKPKAGSSLAQMESISDTVEANSEENRAGIWNGLSDQEKETQIVQVPWEEYFVGIMGREVPVNAEMEFLKAQAVLLRTKLYQELDAQEPAATQPADAPENTGQQPADAPENIGQQPADAPGNTTQQPADAQGNTGQQPADAQENTGQQPADTPASGPSEKKVLDEEYLTREELEKKAGSSEVESYYNNLLQAMRDTENQVLLYQDDYAFLPFHQSSNGTTRSAQEVMGTDAYPYLAVRECPLDKDADDEMLITSFDYKDVQAKCRSFLVAVAEDQANKTYQFSDFEIISHDSAGYVQEMRIGETVCTGDQFRDAMSLASSAFSIKDTNGKLQVTTTGKGHGLGLSQWTAQQMAKSGKNYEEILQFFFEGTTLTDGGPVKEKIE</sequence>
<dbReference type="InterPro" id="IPR013486">
    <property type="entry name" value="SpoIID/LytB"/>
</dbReference>
<feature type="compositionally biased region" description="Polar residues" evidence="1">
    <location>
        <begin position="203"/>
        <end position="232"/>
    </location>
</feature>
<evidence type="ECO:0000313" key="5">
    <source>
        <dbReference type="Proteomes" id="UP000474104"/>
    </source>
</evidence>
<feature type="domain" description="Sporulation stage II protein D amidase enhancer LytB N-terminal" evidence="3">
    <location>
        <begin position="119"/>
        <end position="169"/>
    </location>
</feature>
<dbReference type="NCBIfam" id="TIGR02669">
    <property type="entry name" value="SpoIID_LytB"/>
    <property type="match status" value="1"/>
</dbReference>
<evidence type="ECO:0000313" key="4">
    <source>
        <dbReference type="EMBL" id="NDO71956.1"/>
    </source>
</evidence>
<comment type="caution">
    <text evidence="4">The sequence shown here is derived from an EMBL/GenBank/DDBJ whole genome shotgun (WGS) entry which is preliminary data.</text>
</comment>
<reference evidence="4 5" key="1">
    <citation type="submission" date="2019-07" db="EMBL/GenBank/DDBJ databases">
        <title>Draft genome sequences of 15 bacterial species constituting the stable defined intestinal microbiota of the GM15 gnotobiotic mouse model.</title>
        <authorList>
            <person name="Elie C."/>
            <person name="Mathieu A."/>
            <person name="Saliou A."/>
            <person name="Darnaud M."/>
            <person name="Leulier F."/>
            <person name="Tamellini A."/>
        </authorList>
    </citation>
    <scope>NUCLEOTIDE SEQUENCE [LARGE SCALE GENOMIC DNA]</scope>
    <source>
        <strain evidence="5">ASF 502</strain>
    </source>
</reference>
<dbReference type="Proteomes" id="UP000474104">
    <property type="component" value="Unassembled WGS sequence"/>
</dbReference>